<dbReference type="KEGG" id="mcha:111026037"/>
<gene>
    <name evidence="4" type="primary">LOC111026037</name>
</gene>
<reference evidence="4" key="1">
    <citation type="submission" date="2025-08" db="UniProtKB">
        <authorList>
            <consortium name="RefSeq"/>
        </authorList>
    </citation>
    <scope>IDENTIFICATION</scope>
    <source>
        <strain evidence="4">OHB3-1</strain>
    </source>
</reference>
<evidence type="ECO:0000313" key="3">
    <source>
        <dbReference type="Proteomes" id="UP000504603"/>
    </source>
</evidence>
<keyword evidence="3" id="KW-1185">Reference proteome</keyword>
<feature type="region of interest" description="Disordered" evidence="1">
    <location>
        <begin position="183"/>
        <end position="227"/>
    </location>
</feature>
<dbReference type="GeneID" id="111026037"/>
<keyword evidence="2" id="KW-1133">Transmembrane helix</keyword>
<feature type="compositionally biased region" description="Basic and acidic residues" evidence="1">
    <location>
        <begin position="266"/>
        <end position="282"/>
    </location>
</feature>
<dbReference type="PANTHER" id="PTHR36760:SF1">
    <property type="entry name" value="ACIDIC LEUCINE-RICH NUCLEAR PHOSPHOPROTEIN 32 FAMILY B PROTEIN"/>
    <property type="match status" value="1"/>
</dbReference>
<feature type="compositionally biased region" description="Low complexity" evidence="1">
    <location>
        <begin position="203"/>
        <end position="219"/>
    </location>
</feature>
<dbReference type="OrthoDB" id="1939140at2759"/>
<dbReference type="Proteomes" id="UP000504603">
    <property type="component" value="Unplaced"/>
</dbReference>
<feature type="region of interest" description="Disordered" evidence="1">
    <location>
        <begin position="257"/>
        <end position="306"/>
    </location>
</feature>
<evidence type="ECO:0000256" key="2">
    <source>
        <dbReference type="SAM" id="Phobius"/>
    </source>
</evidence>
<evidence type="ECO:0000313" key="4">
    <source>
        <dbReference type="RefSeq" id="XP_022159696.1"/>
    </source>
</evidence>
<proteinExistence type="predicted"/>
<feature type="transmembrane region" description="Helical" evidence="2">
    <location>
        <begin position="12"/>
        <end position="34"/>
    </location>
</feature>
<protein>
    <submittedName>
        <fullName evidence="4">Uncharacterized protein LOC111026037</fullName>
    </submittedName>
</protein>
<sequence>MSEFSISNNFFRFCFFLLSHPLYFSYFVFFFPYLLKLLSFLSPLFVTTFLLLSAFLTLAAFSSSDRQSPDSKMGLLATTYQIVFDGLRPRTPDEVDEFRFRPLEEELEAYNIVFETYTFGIGTEAEENPYGGGHADVPEVEVKVDCEEPVVNFPETIKILPENPVPYEKTEEKEIIEDLRKELREDSGENEEMIGKQPTDQDSSISSRSESSPWSSPGSFGREYSSLGSYGSMRKEKEWRRTLACKLFEERHNAEGSEGMDSLWETYEKSESKQSQKTENQKQKQKLSKAKRGKKFQEEEDEDGDEGQLCCLQALKFSAGKMNLGMGRPNLVKMSKAFKGFGWLNRHGSRKALIH</sequence>
<organism evidence="3 4">
    <name type="scientific">Momordica charantia</name>
    <name type="common">Bitter gourd</name>
    <name type="synonym">Balsam pear</name>
    <dbReference type="NCBI Taxonomy" id="3673"/>
    <lineage>
        <taxon>Eukaryota</taxon>
        <taxon>Viridiplantae</taxon>
        <taxon>Streptophyta</taxon>
        <taxon>Embryophyta</taxon>
        <taxon>Tracheophyta</taxon>
        <taxon>Spermatophyta</taxon>
        <taxon>Magnoliopsida</taxon>
        <taxon>eudicotyledons</taxon>
        <taxon>Gunneridae</taxon>
        <taxon>Pentapetalae</taxon>
        <taxon>rosids</taxon>
        <taxon>fabids</taxon>
        <taxon>Cucurbitales</taxon>
        <taxon>Cucurbitaceae</taxon>
        <taxon>Momordiceae</taxon>
        <taxon>Momordica</taxon>
    </lineage>
</organism>
<feature type="transmembrane region" description="Helical" evidence="2">
    <location>
        <begin position="40"/>
        <end position="61"/>
    </location>
</feature>
<dbReference type="RefSeq" id="XP_022159696.1">
    <property type="nucleotide sequence ID" value="XM_022304004.1"/>
</dbReference>
<feature type="compositionally biased region" description="Basic residues" evidence="1">
    <location>
        <begin position="283"/>
        <end position="294"/>
    </location>
</feature>
<name>A0A6J1E4P5_MOMCH</name>
<accession>A0A6J1E4P5</accession>
<keyword evidence="2" id="KW-0472">Membrane</keyword>
<dbReference type="PANTHER" id="PTHR36760">
    <property type="entry name" value="ACIDIC LEUCINE-RICH NUCLEAR PHOSPHOPROTEIN 32 FAMILY B PROTEIN"/>
    <property type="match status" value="1"/>
</dbReference>
<dbReference type="AlphaFoldDB" id="A0A6J1E4P5"/>
<evidence type="ECO:0000256" key="1">
    <source>
        <dbReference type="SAM" id="MobiDB-lite"/>
    </source>
</evidence>
<keyword evidence="2" id="KW-0812">Transmembrane</keyword>